<name>A0AAD9EC69_9PEZI</name>
<protein>
    <submittedName>
        <fullName evidence="1">Uncharacterized protein</fullName>
    </submittedName>
</protein>
<comment type="caution">
    <text evidence="1">The sequence shown here is derived from an EMBL/GenBank/DDBJ whole genome shotgun (WGS) entry which is preliminary data.</text>
</comment>
<evidence type="ECO:0000313" key="2">
    <source>
        <dbReference type="Proteomes" id="UP001243330"/>
    </source>
</evidence>
<dbReference type="Proteomes" id="UP001243330">
    <property type="component" value="Unassembled WGS sequence"/>
</dbReference>
<dbReference type="AlphaFoldDB" id="A0AAD9EC69"/>
<accession>A0AAD9EC69</accession>
<proteinExistence type="predicted"/>
<sequence>MAATEERTKTAKCLPDFDGYQVLDVPLCCNLLMGDHSAEAQSRSGPDAFKEFGDPSRRFRFHGSGWQATTSRNGYLQMARSIE</sequence>
<reference evidence="1" key="1">
    <citation type="submission" date="2023-01" db="EMBL/GenBank/DDBJ databases">
        <title>Colletotrichum chrysophilum M932 genome sequence.</title>
        <authorList>
            <person name="Baroncelli R."/>
        </authorList>
    </citation>
    <scope>NUCLEOTIDE SEQUENCE</scope>
    <source>
        <strain evidence="1">M932</strain>
    </source>
</reference>
<organism evidence="1 2">
    <name type="scientific">Colletotrichum chrysophilum</name>
    <dbReference type="NCBI Taxonomy" id="1836956"/>
    <lineage>
        <taxon>Eukaryota</taxon>
        <taxon>Fungi</taxon>
        <taxon>Dikarya</taxon>
        <taxon>Ascomycota</taxon>
        <taxon>Pezizomycotina</taxon>
        <taxon>Sordariomycetes</taxon>
        <taxon>Hypocreomycetidae</taxon>
        <taxon>Glomerellales</taxon>
        <taxon>Glomerellaceae</taxon>
        <taxon>Colletotrichum</taxon>
        <taxon>Colletotrichum gloeosporioides species complex</taxon>
    </lineage>
</organism>
<dbReference type="EMBL" id="JAQOWY010000372">
    <property type="protein sequence ID" value="KAK1843195.1"/>
    <property type="molecule type" value="Genomic_DNA"/>
</dbReference>
<gene>
    <name evidence="1" type="ORF">CCHR01_14189</name>
</gene>
<evidence type="ECO:0000313" key="1">
    <source>
        <dbReference type="EMBL" id="KAK1843195.1"/>
    </source>
</evidence>
<keyword evidence="2" id="KW-1185">Reference proteome</keyword>